<evidence type="ECO:0008006" key="5">
    <source>
        <dbReference type="Google" id="ProtNLM"/>
    </source>
</evidence>
<dbReference type="PANTHER" id="PTHR47926:SF387">
    <property type="entry name" value="PENTATRICOPEPTIDE REPEAT-CONTAINING PROTEIN"/>
    <property type="match status" value="1"/>
</dbReference>
<reference evidence="3 4" key="1">
    <citation type="journal article" date="2023" name="Life. Sci Alliance">
        <title>Evolutionary insights into 3D genome organization and epigenetic landscape of Vigna mungo.</title>
        <authorList>
            <person name="Junaid A."/>
            <person name="Singh B."/>
            <person name="Bhatia S."/>
        </authorList>
    </citation>
    <scope>NUCLEOTIDE SEQUENCE [LARGE SCALE GENOMIC DNA]</scope>
    <source>
        <strain evidence="3">Urdbean</strain>
    </source>
</reference>
<dbReference type="InterPro" id="IPR046960">
    <property type="entry name" value="PPR_At4g14850-like_plant"/>
</dbReference>
<dbReference type="GO" id="GO:0009451">
    <property type="term" value="P:RNA modification"/>
    <property type="evidence" value="ECO:0007669"/>
    <property type="project" value="InterPro"/>
</dbReference>
<keyword evidence="4" id="KW-1185">Reference proteome</keyword>
<dbReference type="Pfam" id="PF01535">
    <property type="entry name" value="PPR"/>
    <property type="match status" value="6"/>
</dbReference>
<protein>
    <recommendedName>
        <fullName evidence="5">Pentatricopeptide repeat-containing protein</fullName>
    </recommendedName>
</protein>
<dbReference type="FunFam" id="1.25.40.10:FF:000158">
    <property type="entry name" value="pentatricopeptide repeat-containing protein At2g33680"/>
    <property type="match status" value="1"/>
</dbReference>
<dbReference type="GO" id="GO:0003723">
    <property type="term" value="F:RNA binding"/>
    <property type="evidence" value="ECO:0007669"/>
    <property type="project" value="InterPro"/>
</dbReference>
<evidence type="ECO:0000256" key="1">
    <source>
        <dbReference type="ARBA" id="ARBA00022737"/>
    </source>
</evidence>
<dbReference type="Pfam" id="PF20431">
    <property type="entry name" value="E_motif"/>
    <property type="match status" value="1"/>
</dbReference>
<dbReference type="PROSITE" id="PS51375">
    <property type="entry name" value="PPR"/>
    <property type="match status" value="1"/>
</dbReference>
<dbReference type="AlphaFoldDB" id="A0AAQ3NU72"/>
<name>A0AAQ3NU72_VIGMU</name>
<dbReference type="InterPro" id="IPR046848">
    <property type="entry name" value="E_motif"/>
</dbReference>
<gene>
    <name evidence="3" type="ORF">V8G54_012423</name>
</gene>
<organism evidence="3 4">
    <name type="scientific">Vigna mungo</name>
    <name type="common">Black gram</name>
    <name type="synonym">Phaseolus mungo</name>
    <dbReference type="NCBI Taxonomy" id="3915"/>
    <lineage>
        <taxon>Eukaryota</taxon>
        <taxon>Viridiplantae</taxon>
        <taxon>Streptophyta</taxon>
        <taxon>Embryophyta</taxon>
        <taxon>Tracheophyta</taxon>
        <taxon>Spermatophyta</taxon>
        <taxon>Magnoliopsida</taxon>
        <taxon>eudicotyledons</taxon>
        <taxon>Gunneridae</taxon>
        <taxon>Pentapetalae</taxon>
        <taxon>rosids</taxon>
        <taxon>fabids</taxon>
        <taxon>Fabales</taxon>
        <taxon>Fabaceae</taxon>
        <taxon>Papilionoideae</taxon>
        <taxon>50 kb inversion clade</taxon>
        <taxon>NPAAA clade</taxon>
        <taxon>indigoferoid/millettioid clade</taxon>
        <taxon>Phaseoleae</taxon>
        <taxon>Vigna</taxon>
    </lineage>
</organism>
<dbReference type="Proteomes" id="UP001374535">
    <property type="component" value="Chromosome 4"/>
</dbReference>
<evidence type="ECO:0000313" key="4">
    <source>
        <dbReference type="Proteomes" id="UP001374535"/>
    </source>
</evidence>
<dbReference type="Gene3D" id="1.25.40.10">
    <property type="entry name" value="Tetratricopeptide repeat domain"/>
    <property type="match status" value="2"/>
</dbReference>
<evidence type="ECO:0000256" key="2">
    <source>
        <dbReference type="PROSITE-ProRule" id="PRU00708"/>
    </source>
</evidence>
<accession>A0AAQ3NU72</accession>
<proteinExistence type="predicted"/>
<dbReference type="EMBL" id="CP144697">
    <property type="protein sequence ID" value="WVZ14857.1"/>
    <property type="molecule type" value="Genomic_DNA"/>
</dbReference>
<feature type="repeat" description="PPR" evidence="2">
    <location>
        <begin position="70"/>
        <end position="105"/>
    </location>
</feature>
<dbReference type="PANTHER" id="PTHR47926">
    <property type="entry name" value="PENTATRICOPEPTIDE REPEAT-CONTAINING PROTEIN"/>
    <property type="match status" value="1"/>
</dbReference>
<evidence type="ECO:0000313" key="3">
    <source>
        <dbReference type="EMBL" id="WVZ14857.1"/>
    </source>
</evidence>
<keyword evidence="1" id="KW-0677">Repeat</keyword>
<dbReference type="InterPro" id="IPR002885">
    <property type="entry name" value="PPR_rpt"/>
</dbReference>
<dbReference type="InterPro" id="IPR011990">
    <property type="entry name" value="TPR-like_helical_dom_sf"/>
</dbReference>
<sequence length="552" mass="61374">MSTGLVSSIFTCNQLIHLYSNHGLLEEPHKLIDEIPHPNVFSWNAIIMACIKANNLPHAQALFDSASHRDLVSYNSMLSAYVGSHGYETEALDLFIRMQSASNTVGIDEFTLTTMVNLAAKLRVLLYGKQMHSYMVKTANDLSKFALSSLIDMYSKCGSFQDAYTAFRGCDGMVDLISKNAMGTPRTAMLNKSVKPDAVTFIALLSACRRSGLVELGDQFFISMEQDYNVLPEIYHYACMVDMYGRASKLEKAVEFMRKIPIPIDATIWAVIQHSSNRQKRLLKVEADNGSRYVQLANAYAATGKWDDMGRIRKKMRDTRLRSLLVVVGYLWKMFNSQVGIKAGFLILVFVAASGAWSPPLCRYPPSSSHCLRPLSSTVVSTTCATNAPTPSPTSIASAIFFSILKDLKRQAHYDLPLSRFVISAPSFPPFAVRGTMFPARFFSHNRPHQPISQLWQSLQFCRFQPLQASSPYQSVMIVPAVLSLSATTYSTSQRWQSLQFCRFQPLHASSPHQSVMASLQAPSLLDGNSVPGVCHCPPLSKPSYLKFYGAS</sequence>
<dbReference type="GO" id="GO:0099402">
    <property type="term" value="P:plant organ development"/>
    <property type="evidence" value="ECO:0007669"/>
    <property type="project" value="UniProtKB-ARBA"/>
</dbReference>